<gene>
    <name evidence="2" type="ORF">FIBSPDRAFT_813443</name>
</gene>
<dbReference type="Proteomes" id="UP000076532">
    <property type="component" value="Unassembled WGS sequence"/>
</dbReference>
<dbReference type="InterPro" id="IPR000073">
    <property type="entry name" value="AB_hydrolase_1"/>
</dbReference>
<dbReference type="PANTHER" id="PTHR42103:SF2">
    <property type="entry name" value="AB HYDROLASE-1 DOMAIN-CONTAINING PROTEIN"/>
    <property type="match status" value="1"/>
</dbReference>
<name>A0A166UKT4_9AGAM</name>
<dbReference type="AlphaFoldDB" id="A0A166UKT4"/>
<evidence type="ECO:0000259" key="1">
    <source>
        <dbReference type="Pfam" id="PF00561"/>
    </source>
</evidence>
<dbReference type="Gene3D" id="3.40.50.1820">
    <property type="entry name" value="alpha/beta hydrolase"/>
    <property type="match status" value="1"/>
</dbReference>
<dbReference type="PANTHER" id="PTHR42103">
    <property type="entry name" value="ALPHA/BETA-HYDROLASES SUPERFAMILY PROTEIN"/>
    <property type="match status" value="1"/>
</dbReference>
<dbReference type="OrthoDB" id="10260961at2759"/>
<reference evidence="2 3" key="1">
    <citation type="journal article" date="2016" name="Mol. Biol. Evol.">
        <title>Comparative Genomics of Early-Diverging Mushroom-Forming Fungi Provides Insights into the Origins of Lignocellulose Decay Capabilities.</title>
        <authorList>
            <person name="Nagy L.G."/>
            <person name="Riley R."/>
            <person name="Tritt A."/>
            <person name="Adam C."/>
            <person name="Daum C."/>
            <person name="Floudas D."/>
            <person name="Sun H."/>
            <person name="Yadav J.S."/>
            <person name="Pangilinan J."/>
            <person name="Larsson K.H."/>
            <person name="Matsuura K."/>
            <person name="Barry K."/>
            <person name="Labutti K."/>
            <person name="Kuo R."/>
            <person name="Ohm R.A."/>
            <person name="Bhattacharya S.S."/>
            <person name="Shirouzu T."/>
            <person name="Yoshinaga Y."/>
            <person name="Martin F.M."/>
            <person name="Grigoriev I.V."/>
            <person name="Hibbett D.S."/>
        </authorList>
    </citation>
    <scope>NUCLEOTIDE SEQUENCE [LARGE SCALE GENOMIC DNA]</scope>
    <source>
        <strain evidence="2 3">CBS 109695</strain>
    </source>
</reference>
<dbReference type="SUPFAM" id="SSF53474">
    <property type="entry name" value="alpha/beta-Hydrolases"/>
    <property type="match status" value="1"/>
</dbReference>
<feature type="domain" description="AB hydrolase-1" evidence="1">
    <location>
        <begin position="55"/>
        <end position="121"/>
    </location>
</feature>
<protein>
    <submittedName>
        <fullName evidence="2">Alpha/beta-hydrolase</fullName>
    </submittedName>
</protein>
<sequence length="234" mass="25651">MLISITTGVTLEAELQHPPTYNGSSTDATASKLAILLHPWSWLGGQMNDPVLQALSRTLLKRDYHVLKFNSRGVGQSTGWSSLTGVSEGKDLEALVQWALTNIANVESLVLVGYSHGSLITSRHPTLPKPLQTYHVLLSYPLGVRGLITLFRTGSYATSLTALLHDPTSNVLIVYGTQDEFTSEQSYDSWAEKLRSEVGDGPGRLEMHKVDGANHFWIGDARRQLTGLIEGWVP</sequence>
<dbReference type="InterPro" id="IPR029058">
    <property type="entry name" value="AB_hydrolase_fold"/>
</dbReference>
<keyword evidence="3" id="KW-1185">Reference proteome</keyword>
<dbReference type="EMBL" id="KV417488">
    <property type="protein sequence ID" value="KZP31790.1"/>
    <property type="molecule type" value="Genomic_DNA"/>
</dbReference>
<evidence type="ECO:0000313" key="3">
    <source>
        <dbReference type="Proteomes" id="UP000076532"/>
    </source>
</evidence>
<accession>A0A166UKT4</accession>
<dbReference type="STRING" id="436010.A0A166UKT4"/>
<evidence type="ECO:0000313" key="2">
    <source>
        <dbReference type="EMBL" id="KZP31790.1"/>
    </source>
</evidence>
<organism evidence="2 3">
    <name type="scientific">Athelia psychrophila</name>
    <dbReference type="NCBI Taxonomy" id="1759441"/>
    <lineage>
        <taxon>Eukaryota</taxon>
        <taxon>Fungi</taxon>
        <taxon>Dikarya</taxon>
        <taxon>Basidiomycota</taxon>
        <taxon>Agaricomycotina</taxon>
        <taxon>Agaricomycetes</taxon>
        <taxon>Agaricomycetidae</taxon>
        <taxon>Atheliales</taxon>
        <taxon>Atheliaceae</taxon>
        <taxon>Athelia</taxon>
    </lineage>
</organism>
<dbReference type="Pfam" id="PF00561">
    <property type="entry name" value="Abhydrolase_1"/>
    <property type="match status" value="1"/>
</dbReference>
<proteinExistence type="predicted"/>